<evidence type="ECO:0000313" key="1">
    <source>
        <dbReference type="EMBL" id="AGC48026.1"/>
    </source>
</evidence>
<proteinExistence type="predicted"/>
<protein>
    <submittedName>
        <fullName evidence="1">Uncharacterized protein</fullName>
    </submittedName>
</protein>
<accession>L7UGD1</accession>
<name>L7UGD1_MYXSD</name>
<sequence length="579" mass="65494">MSDYLFQWNDNPVEVDLSSQVLELEVDDEVTFWSVRGRPDLKRERKQDIAAIDVKAPVEPYLYPQLPCSPTLGNWTPSLAFSLKAKAFDDGCLAAVELLVQEGTPRLAGRRGLVEGVRKVLRGRWSASASDDLGRALAFLQVALSMSGEVEESDAGVTRLAKKLRKDFNDDPTHSKPQGFYSWSPALRSVFLQDRFLQTGLPANIAELLHQALAEEPSRLADYQRHLSLMARLTNPLVKPAVHEEGSERCFLPPSDSHEGRIVKSLFATKEPPEGFQLVHELIQRIRDGRLDTTPGPHSGVYDYQLHALVPLLFPERTPEAERLVLGPKYCAELEAQFRALFALARETQAKQLEQLYGGGCPLIVAPKLSLEPLAEHYRRRAETYRLLRQLLGEFLGAPALALARRLKPKGTHEESLWDELVWMEQLFRGAHAIARNELGFGPIPEADLSAAMLTRRWMRTHHEDPDVVEDPRCVVPLFFDVERQQTKVLAVMGFLSTPVKAHFRRKPQVTVLGPPPSPPWTTTPRFETRTFNTLCLVTEEVYVNKVPDRDEFRALCDKHYTRDAIVKALCRRTRRRAG</sequence>
<dbReference type="AlphaFoldDB" id="L7UGD1"/>
<dbReference type="RefSeq" id="WP_015352280.1">
    <property type="nucleotide sequence ID" value="NC_020126.1"/>
</dbReference>
<keyword evidence="2" id="KW-1185">Reference proteome</keyword>
<dbReference type="HOGENOM" id="CLU_033062_0_0_7"/>
<dbReference type="Proteomes" id="UP000011131">
    <property type="component" value="Chromosome"/>
</dbReference>
<dbReference type="OrthoDB" id="223632at2"/>
<dbReference type="KEGG" id="msd:MYSTI_06753"/>
<evidence type="ECO:0000313" key="2">
    <source>
        <dbReference type="Proteomes" id="UP000011131"/>
    </source>
</evidence>
<dbReference type="PATRIC" id="fig|1278073.3.peg.6856"/>
<gene>
    <name evidence="1" type="ordered locus">MYSTI_06753</name>
</gene>
<reference evidence="1 2" key="1">
    <citation type="journal article" date="2013" name="Genome Announc.">
        <title>Complete genome sequence of Myxococcus stipitatus strain DSM 14675, a fruiting myxobacterium.</title>
        <authorList>
            <person name="Huntley S."/>
            <person name="Kneip S."/>
            <person name="Treuner-Lange A."/>
            <person name="Sogaard-Andersen L."/>
        </authorList>
    </citation>
    <scope>NUCLEOTIDE SEQUENCE [LARGE SCALE GENOMIC DNA]</scope>
    <source>
        <strain evidence="2">DSM 14675 / JCM 12634 / Mx s8</strain>
    </source>
</reference>
<dbReference type="eggNOG" id="ENOG503119R">
    <property type="taxonomic scope" value="Bacteria"/>
</dbReference>
<organism evidence="1 2">
    <name type="scientific">Myxococcus stipitatus (strain DSM 14675 / JCM 12634 / Mx s8)</name>
    <dbReference type="NCBI Taxonomy" id="1278073"/>
    <lineage>
        <taxon>Bacteria</taxon>
        <taxon>Pseudomonadati</taxon>
        <taxon>Myxococcota</taxon>
        <taxon>Myxococcia</taxon>
        <taxon>Myxococcales</taxon>
        <taxon>Cystobacterineae</taxon>
        <taxon>Myxococcaceae</taxon>
        <taxon>Myxococcus</taxon>
    </lineage>
</organism>
<dbReference type="EMBL" id="CP004025">
    <property type="protein sequence ID" value="AGC48026.1"/>
    <property type="molecule type" value="Genomic_DNA"/>
</dbReference>